<protein>
    <submittedName>
        <fullName evidence="1">Uncharacterized protein</fullName>
    </submittedName>
</protein>
<dbReference type="Proteomes" id="UP000005526">
    <property type="component" value="Unassembled WGS sequence"/>
</dbReference>
<reference evidence="1 2" key="1">
    <citation type="submission" date="2010-07" db="EMBL/GenBank/DDBJ databases">
        <authorList>
            <person name="Muzny D."/>
            <person name="Qin X."/>
            <person name="Deng J."/>
            <person name="Jiang H."/>
            <person name="Liu Y."/>
            <person name="Qu J."/>
            <person name="Song X.-Z."/>
            <person name="Zhang L."/>
            <person name="Thornton R."/>
            <person name="Coyle M."/>
            <person name="Francisco L."/>
            <person name="Jackson L."/>
            <person name="Javaid M."/>
            <person name="Korchina V."/>
            <person name="Kovar C."/>
            <person name="Mata R."/>
            <person name="Mathew T."/>
            <person name="Ngo R."/>
            <person name="Nguyen L."/>
            <person name="Nguyen N."/>
            <person name="Okwuonu G."/>
            <person name="Ongeri F."/>
            <person name="Pham C."/>
            <person name="Simmons D."/>
            <person name="Wilczek-Boney K."/>
            <person name="Hale W."/>
            <person name="Jakkamsetti A."/>
            <person name="Pham P."/>
            <person name="Ruth R."/>
            <person name="San Lucas F."/>
            <person name="Warren J."/>
            <person name="Zhang J."/>
            <person name="Zhao Z."/>
            <person name="Zhou C."/>
            <person name="Zhu D."/>
            <person name="Lee S."/>
            <person name="Bess C."/>
            <person name="Blankenburg K."/>
            <person name="Forbes L."/>
            <person name="Fu Q."/>
            <person name="Gubbala S."/>
            <person name="Hirani K."/>
            <person name="Jayaseelan J.C."/>
            <person name="Lara F."/>
            <person name="Munidasa M."/>
            <person name="Palculict T."/>
            <person name="Patil S."/>
            <person name="Pu L.-L."/>
            <person name="Saada N."/>
            <person name="Tang L."/>
            <person name="Weissenberger G."/>
            <person name="Zhu Y."/>
            <person name="Hemphill L."/>
            <person name="Shang Y."/>
            <person name="Youmans B."/>
            <person name="Ayvaz T."/>
            <person name="Ross M."/>
            <person name="Santibanez J."/>
            <person name="Aqrawi P."/>
            <person name="Gross S."/>
            <person name="Joshi V."/>
            <person name="Fowler G."/>
            <person name="Nazareth L."/>
            <person name="Reid J."/>
            <person name="Worley K."/>
            <person name="Petrosino J."/>
            <person name="Highlander S."/>
            <person name="Gibbs R."/>
        </authorList>
    </citation>
    <scope>NUCLEOTIDE SEQUENCE [LARGE SCALE GENOMIC DNA]</scope>
    <source>
        <strain evidence="1 2">ATCC 13091</strain>
    </source>
</reference>
<comment type="caution">
    <text evidence="1">The sequence shown here is derived from an EMBL/GenBank/DDBJ whole genome shotgun (WGS) entry which is preliminary data.</text>
</comment>
<dbReference type="EMBL" id="AEEF01000025">
    <property type="protein sequence ID" value="EFM05037.1"/>
    <property type="molecule type" value="Genomic_DNA"/>
</dbReference>
<name>E0N7J7_NEIM3</name>
<dbReference type="AlphaFoldDB" id="E0N7J7"/>
<proteinExistence type="predicted"/>
<organism evidence="1 2">
    <name type="scientific">Neisseria meningitidis serogroup B (strain ATCC 13091 / M2091)</name>
    <dbReference type="NCBI Taxonomy" id="862513"/>
    <lineage>
        <taxon>Bacteria</taxon>
        <taxon>Pseudomonadati</taxon>
        <taxon>Pseudomonadota</taxon>
        <taxon>Betaproteobacteria</taxon>
        <taxon>Neisseriales</taxon>
        <taxon>Neisseriaceae</taxon>
        <taxon>Neisseria</taxon>
    </lineage>
</organism>
<evidence type="ECO:0000313" key="2">
    <source>
        <dbReference type="Proteomes" id="UP000005526"/>
    </source>
</evidence>
<evidence type="ECO:0000313" key="1">
    <source>
        <dbReference type="EMBL" id="EFM05037.1"/>
    </source>
</evidence>
<accession>E0N7J7</accession>
<sequence>MTIYKFPKRPKKPKSDRQDFRFRGDDGIFVTVATAFAVMTGF</sequence>
<dbReference type="HOGENOM" id="CLU_3254545_0_0_4"/>
<gene>
    <name evidence="1" type="ORF">HMPREF0602_0477</name>
</gene>